<name>A0ABW0JDF0_9BURK</name>
<dbReference type="EMBL" id="JBHSMP010000028">
    <property type="protein sequence ID" value="MFC5431079.1"/>
    <property type="molecule type" value="Genomic_DNA"/>
</dbReference>
<organism evidence="1 2">
    <name type="scientific">Paraburkholderia denitrificans</name>
    <dbReference type="NCBI Taxonomy" id="694025"/>
    <lineage>
        <taxon>Bacteria</taxon>
        <taxon>Pseudomonadati</taxon>
        <taxon>Pseudomonadota</taxon>
        <taxon>Betaproteobacteria</taxon>
        <taxon>Burkholderiales</taxon>
        <taxon>Burkholderiaceae</taxon>
        <taxon>Paraburkholderia</taxon>
    </lineage>
</organism>
<evidence type="ECO:0000313" key="1">
    <source>
        <dbReference type="EMBL" id="MFC5431079.1"/>
    </source>
</evidence>
<protein>
    <submittedName>
        <fullName evidence="1">Uncharacterized protein</fullName>
    </submittedName>
</protein>
<evidence type="ECO:0000313" key="2">
    <source>
        <dbReference type="Proteomes" id="UP001596103"/>
    </source>
</evidence>
<proteinExistence type="predicted"/>
<dbReference type="Proteomes" id="UP001596103">
    <property type="component" value="Unassembled WGS sequence"/>
</dbReference>
<accession>A0ABW0JDF0</accession>
<sequence>MTYEDFIRDARVAELTPSTRLMAASHAIYWCCACTHDATLCLADTRDERVEDVMERALARLALLSAEDVSLVRSLFEWELHTAPLWPLPMLPGDAIALAERVRKVIEVK</sequence>
<keyword evidence="2" id="KW-1185">Reference proteome</keyword>
<dbReference type="RefSeq" id="WP_377714052.1">
    <property type="nucleotide sequence ID" value="NZ_JBHSMP010000028.1"/>
</dbReference>
<reference evidence="2" key="1">
    <citation type="journal article" date="2019" name="Int. J. Syst. Evol. Microbiol.">
        <title>The Global Catalogue of Microorganisms (GCM) 10K type strain sequencing project: providing services to taxonomists for standard genome sequencing and annotation.</title>
        <authorList>
            <consortium name="The Broad Institute Genomics Platform"/>
            <consortium name="The Broad Institute Genome Sequencing Center for Infectious Disease"/>
            <person name="Wu L."/>
            <person name="Ma J."/>
        </authorList>
    </citation>
    <scope>NUCLEOTIDE SEQUENCE [LARGE SCALE GENOMIC DNA]</scope>
    <source>
        <strain evidence="2">CCUG 56042</strain>
    </source>
</reference>
<gene>
    <name evidence="1" type="ORF">ACFPTO_20070</name>
</gene>
<comment type="caution">
    <text evidence="1">The sequence shown here is derived from an EMBL/GenBank/DDBJ whole genome shotgun (WGS) entry which is preliminary data.</text>
</comment>